<dbReference type="GO" id="GO:0032993">
    <property type="term" value="C:protein-DNA complex"/>
    <property type="evidence" value="ECO:0007669"/>
    <property type="project" value="TreeGrafter"/>
</dbReference>
<dbReference type="SMART" id="SM00862">
    <property type="entry name" value="Trans_reg_C"/>
    <property type="match status" value="1"/>
</dbReference>
<dbReference type="PATRIC" id="fig|42253.5.peg.4660"/>
<dbReference type="InterPro" id="IPR016032">
    <property type="entry name" value="Sig_transdc_resp-reg_C-effctor"/>
</dbReference>
<protein>
    <recommendedName>
        <fullName evidence="1">Phosphate regulon transcriptional regulatory protein PhoB</fullName>
    </recommendedName>
</protein>
<dbReference type="GO" id="GO:0006355">
    <property type="term" value="P:regulation of DNA-templated transcription"/>
    <property type="evidence" value="ECO:0007669"/>
    <property type="project" value="InterPro"/>
</dbReference>
<dbReference type="Pfam" id="PF00486">
    <property type="entry name" value="Trans_reg_C"/>
    <property type="match status" value="1"/>
</dbReference>
<dbReference type="GO" id="GO:0005829">
    <property type="term" value="C:cytosol"/>
    <property type="evidence" value="ECO:0007669"/>
    <property type="project" value="TreeGrafter"/>
</dbReference>
<organism evidence="10 11">
    <name type="scientific">Nitrospira moscoviensis</name>
    <dbReference type="NCBI Taxonomy" id="42253"/>
    <lineage>
        <taxon>Bacteria</taxon>
        <taxon>Pseudomonadati</taxon>
        <taxon>Nitrospirota</taxon>
        <taxon>Nitrospiria</taxon>
        <taxon>Nitrospirales</taxon>
        <taxon>Nitrospiraceae</taxon>
        <taxon>Nitrospira</taxon>
    </lineage>
</organism>
<keyword evidence="4" id="KW-0805">Transcription regulation</keyword>
<name>A0A0K2GJH7_NITMO</name>
<dbReference type="GO" id="GO:0000156">
    <property type="term" value="F:phosphorelay response regulator activity"/>
    <property type="evidence" value="ECO:0007669"/>
    <property type="project" value="TreeGrafter"/>
</dbReference>
<dbReference type="PANTHER" id="PTHR48111:SF1">
    <property type="entry name" value="TWO-COMPONENT RESPONSE REGULATOR ORR33"/>
    <property type="match status" value="1"/>
</dbReference>
<dbReference type="EMBL" id="CP011801">
    <property type="protein sequence ID" value="ALA61096.1"/>
    <property type="molecule type" value="Genomic_DNA"/>
</dbReference>
<dbReference type="PANTHER" id="PTHR48111">
    <property type="entry name" value="REGULATOR OF RPOS"/>
    <property type="match status" value="1"/>
</dbReference>
<evidence type="ECO:0000256" key="1">
    <source>
        <dbReference type="ARBA" id="ARBA00013332"/>
    </source>
</evidence>
<evidence type="ECO:0000256" key="5">
    <source>
        <dbReference type="ARBA" id="ARBA00023125"/>
    </source>
</evidence>
<evidence type="ECO:0000256" key="6">
    <source>
        <dbReference type="ARBA" id="ARBA00023163"/>
    </source>
</evidence>
<evidence type="ECO:0000256" key="8">
    <source>
        <dbReference type="PROSITE-ProRule" id="PRU01091"/>
    </source>
</evidence>
<dbReference type="OrthoDB" id="2652196at2"/>
<reference evidence="10 11" key="1">
    <citation type="journal article" date="2015" name="Proc. Natl. Acad. Sci. U.S.A.">
        <title>Expanded metabolic versatility of ubiquitous nitrite-oxidizing bacteria from the genus Nitrospira.</title>
        <authorList>
            <person name="Koch H."/>
            <person name="Lucker S."/>
            <person name="Albertsen M."/>
            <person name="Kitzinger K."/>
            <person name="Herbold C."/>
            <person name="Spieck E."/>
            <person name="Nielsen P.H."/>
            <person name="Wagner M."/>
            <person name="Daims H."/>
        </authorList>
    </citation>
    <scope>NUCLEOTIDE SEQUENCE [LARGE SCALE GENOMIC DNA]</scope>
    <source>
        <strain evidence="10 11">NSP M-1</strain>
    </source>
</reference>
<evidence type="ECO:0000256" key="7">
    <source>
        <dbReference type="ARBA" id="ARBA00024735"/>
    </source>
</evidence>
<dbReference type="SUPFAM" id="SSF46894">
    <property type="entry name" value="C-terminal effector domain of the bipartite response regulators"/>
    <property type="match status" value="1"/>
</dbReference>
<evidence type="ECO:0000256" key="3">
    <source>
        <dbReference type="ARBA" id="ARBA00023012"/>
    </source>
</evidence>
<dbReference type="InterPro" id="IPR039420">
    <property type="entry name" value="WalR-like"/>
</dbReference>
<proteinExistence type="predicted"/>
<keyword evidence="2" id="KW-0597">Phosphoprotein</keyword>
<dbReference type="KEGG" id="nmv:NITMOv2_4727"/>
<dbReference type="AlphaFoldDB" id="A0A0K2GJH7"/>
<dbReference type="InterPro" id="IPR001867">
    <property type="entry name" value="OmpR/PhoB-type_DNA-bd"/>
</dbReference>
<dbReference type="RefSeq" id="WP_053381807.1">
    <property type="nucleotide sequence ID" value="NZ_CP011801.1"/>
</dbReference>
<feature type="DNA-binding region" description="OmpR/PhoB-type" evidence="8">
    <location>
        <begin position="131"/>
        <end position="230"/>
    </location>
</feature>
<dbReference type="SUPFAM" id="SSF52172">
    <property type="entry name" value="CheY-like"/>
    <property type="match status" value="1"/>
</dbReference>
<dbReference type="CDD" id="cd00383">
    <property type="entry name" value="trans_reg_C"/>
    <property type="match status" value="1"/>
</dbReference>
<evidence type="ECO:0000313" key="11">
    <source>
        <dbReference type="Proteomes" id="UP000069205"/>
    </source>
</evidence>
<gene>
    <name evidence="10" type="ORF">NITMOv2_4727</name>
</gene>
<evidence type="ECO:0000256" key="4">
    <source>
        <dbReference type="ARBA" id="ARBA00023015"/>
    </source>
</evidence>
<keyword evidence="6" id="KW-0804">Transcription</keyword>
<accession>A0A0K2GJH7</accession>
<feature type="domain" description="OmpR/PhoB-type" evidence="9">
    <location>
        <begin position="131"/>
        <end position="230"/>
    </location>
</feature>
<comment type="function">
    <text evidence="7">This protein is a positive regulator for the phosphate regulon. Transcription of this operon is positively regulated by PhoB and PhoR when phosphate is limited.</text>
</comment>
<dbReference type="GO" id="GO:0000976">
    <property type="term" value="F:transcription cis-regulatory region binding"/>
    <property type="evidence" value="ECO:0007669"/>
    <property type="project" value="TreeGrafter"/>
</dbReference>
<keyword evidence="11" id="KW-1185">Reference proteome</keyword>
<dbReference type="Gene3D" id="3.40.50.2300">
    <property type="match status" value="1"/>
</dbReference>
<dbReference type="InterPro" id="IPR011006">
    <property type="entry name" value="CheY-like_superfamily"/>
</dbReference>
<dbReference type="Proteomes" id="UP000069205">
    <property type="component" value="Chromosome"/>
</dbReference>
<evidence type="ECO:0000256" key="2">
    <source>
        <dbReference type="ARBA" id="ARBA00022553"/>
    </source>
</evidence>
<sequence length="231" mass="25732">MPDDSERVVILTRNPAAVEELRKALAQAGYHARIATTLEDAVVEPDGAHPALILIDRPHVPLETPPSVRSGDSAPTLFVSVWPMDARCSEDQYVQEFEAGIDDLVVGQTSRQLVAKVRALLRRRRIHREPPRVLAAGGVRMDLDRHEVTVNGRLIALTTKEFAILRCFLAAPGRVFSRDDMLNKVWGEGYALEEHALDVHIHALRHKIERNPARPTLIVTVRGLGYKLKTG</sequence>
<evidence type="ECO:0000313" key="10">
    <source>
        <dbReference type="EMBL" id="ALA61096.1"/>
    </source>
</evidence>
<dbReference type="PROSITE" id="PS51755">
    <property type="entry name" value="OMPR_PHOB"/>
    <property type="match status" value="1"/>
</dbReference>
<dbReference type="Gene3D" id="1.10.10.10">
    <property type="entry name" value="Winged helix-like DNA-binding domain superfamily/Winged helix DNA-binding domain"/>
    <property type="match status" value="1"/>
</dbReference>
<dbReference type="InterPro" id="IPR036388">
    <property type="entry name" value="WH-like_DNA-bd_sf"/>
</dbReference>
<dbReference type="FunFam" id="1.10.10.10:FF:000018">
    <property type="entry name" value="DNA-binding response regulator ResD"/>
    <property type="match status" value="1"/>
</dbReference>
<keyword evidence="5 8" id="KW-0238">DNA-binding</keyword>
<keyword evidence="3" id="KW-0902">Two-component regulatory system</keyword>
<evidence type="ECO:0000259" key="9">
    <source>
        <dbReference type="PROSITE" id="PS51755"/>
    </source>
</evidence>
<dbReference type="STRING" id="42253.NITMOv2_4727"/>